<evidence type="ECO:0000256" key="1">
    <source>
        <dbReference type="SAM" id="SignalP"/>
    </source>
</evidence>
<reference evidence="2 3" key="1">
    <citation type="journal article" date="2018" name="PLoS Genet.">
        <title>Population sequencing reveals clonal diversity and ancestral inbreeding in the grapevine cultivar Chardonnay.</title>
        <authorList>
            <person name="Roach M.J."/>
            <person name="Johnson D.L."/>
            <person name="Bohlmann J."/>
            <person name="van Vuuren H.J."/>
            <person name="Jones S.J."/>
            <person name="Pretorius I.S."/>
            <person name="Schmidt S.A."/>
            <person name="Borneman A.R."/>
        </authorList>
    </citation>
    <scope>NUCLEOTIDE SEQUENCE [LARGE SCALE GENOMIC DNA]</scope>
    <source>
        <strain evidence="3">cv. Chardonnay</strain>
        <tissue evidence="2">Leaf</tissue>
    </source>
</reference>
<accession>A0A438H8X6</accession>
<dbReference type="AlphaFoldDB" id="A0A438H8X6"/>
<feature type="signal peptide" evidence="1">
    <location>
        <begin position="1"/>
        <end position="26"/>
    </location>
</feature>
<name>A0A438H8X6_VITVI</name>
<protein>
    <submittedName>
        <fullName evidence="2">Uncharacterized protein</fullName>
    </submittedName>
</protein>
<gene>
    <name evidence="2" type="ORF">CK203_050685</name>
</gene>
<organism evidence="2 3">
    <name type="scientific">Vitis vinifera</name>
    <name type="common">Grape</name>
    <dbReference type="NCBI Taxonomy" id="29760"/>
    <lineage>
        <taxon>Eukaryota</taxon>
        <taxon>Viridiplantae</taxon>
        <taxon>Streptophyta</taxon>
        <taxon>Embryophyta</taxon>
        <taxon>Tracheophyta</taxon>
        <taxon>Spermatophyta</taxon>
        <taxon>Magnoliopsida</taxon>
        <taxon>eudicotyledons</taxon>
        <taxon>Gunneridae</taxon>
        <taxon>Pentapetalae</taxon>
        <taxon>rosids</taxon>
        <taxon>Vitales</taxon>
        <taxon>Vitaceae</taxon>
        <taxon>Viteae</taxon>
        <taxon>Vitis</taxon>
    </lineage>
</organism>
<proteinExistence type="predicted"/>
<sequence>MLNLLIMHQVPILPRLLLIMVLEVMAEAIFSTNFGPGRGRDLAEIITGNNTGKPQCQLCRRFGHEVKRCYYRFDPSFVSPTSFSQNSGGPRAYFSQASLIPQLCLQHLTCSMITLGTLILVLQNHVTTTDNNLQHNTEFY</sequence>
<dbReference type="EMBL" id="QGNW01000261">
    <property type="protein sequence ID" value="RVW80781.1"/>
    <property type="molecule type" value="Genomic_DNA"/>
</dbReference>
<evidence type="ECO:0000313" key="3">
    <source>
        <dbReference type="Proteomes" id="UP000288805"/>
    </source>
</evidence>
<comment type="caution">
    <text evidence="2">The sequence shown here is derived from an EMBL/GenBank/DDBJ whole genome shotgun (WGS) entry which is preliminary data.</text>
</comment>
<feature type="chain" id="PRO_5018986764" evidence="1">
    <location>
        <begin position="27"/>
        <end position="140"/>
    </location>
</feature>
<dbReference type="Proteomes" id="UP000288805">
    <property type="component" value="Unassembled WGS sequence"/>
</dbReference>
<evidence type="ECO:0000313" key="2">
    <source>
        <dbReference type="EMBL" id="RVW80781.1"/>
    </source>
</evidence>
<keyword evidence="1" id="KW-0732">Signal</keyword>